<dbReference type="EMBL" id="LAZR01000095">
    <property type="protein sequence ID" value="KKN92462.1"/>
    <property type="molecule type" value="Genomic_DNA"/>
</dbReference>
<dbReference type="AlphaFoldDB" id="A0A0F9UY73"/>
<sequence length="79" mass="9161">MKTKDVIWSEDTWDLCVTQDQSPSWQMSHFLHHVCLDTTGLVATRYRYRGLHHPCGWCHKAVPEGIQAMFVLMTGDMKP</sequence>
<gene>
    <name evidence="1" type="ORF">LCGC14_0209530</name>
</gene>
<protein>
    <submittedName>
        <fullName evidence="1">Uncharacterized protein</fullName>
    </submittedName>
</protein>
<name>A0A0F9UY73_9ZZZZ</name>
<evidence type="ECO:0000313" key="1">
    <source>
        <dbReference type="EMBL" id="KKN92462.1"/>
    </source>
</evidence>
<organism evidence="1">
    <name type="scientific">marine sediment metagenome</name>
    <dbReference type="NCBI Taxonomy" id="412755"/>
    <lineage>
        <taxon>unclassified sequences</taxon>
        <taxon>metagenomes</taxon>
        <taxon>ecological metagenomes</taxon>
    </lineage>
</organism>
<reference evidence="1" key="1">
    <citation type="journal article" date="2015" name="Nature">
        <title>Complex archaea that bridge the gap between prokaryotes and eukaryotes.</title>
        <authorList>
            <person name="Spang A."/>
            <person name="Saw J.H."/>
            <person name="Jorgensen S.L."/>
            <person name="Zaremba-Niedzwiedzka K."/>
            <person name="Martijn J."/>
            <person name="Lind A.E."/>
            <person name="van Eijk R."/>
            <person name="Schleper C."/>
            <person name="Guy L."/>
            <person name="Ettema T.J."/>
        </authorList>
    </citation>
    <scope>NUCLEOTIDE SEQUENCE</scope>
</reference>
<proteinExistence type="predicted"/>
<accession>A0A0F9UY73</accession>
<comment type="caution">
    <text evidence="1">The sequence shown here is derived from an EMBL/GenBank/DDBJ whole genome shotgun (WGS) entry which is preliminary data.</text>
</comment>